<evidence type="ECO:0000313" key="1">
    <source>
        <dbReference type="EMBL" id="KAK3270280.1"/>
    </source>
</evidence>
<comment type="caution">
    <text evidence="1">The sequence shown here is derived from an EMBL/GenBank/DDBJ whole genome shotgun (WGS) entry which is preliminary data.</text>
</comment>
<keyword evidence="2" id="KW-1185">Reference proteome</keyword>
<evidence type="ECO:0000313" key="2">
    <source>
        <dbReference type="Proteomes" id="UP001190700"/>
    </source>
</evidence>
<dbReference type="AlphaFoldDB" id="A0AAE0G2F5"/>
<accession>A0AAE0G2F5</accession>
<gene>
    <name evidence="1" type="ORF">CYMTET_21328</name>
</gene>
<protein>
    <submittedName>
        <fullName evidence="1">Uncharacterized protein</fullName>
    </submittedName>
</protein>
<organism evidence="1 2">
    <name type="scientific">Cymbomonas tetramitiformis</name>
    <dbReference type="NCBI Taxonomy" id="36881"/>
    <lineage>
        <taxon>Eukaryota</taxon>
        <taxon>Viridiplantae</taxon>
        <taxon>Chlorophyta</taxon>
        <taxon>Pyramimonadophyceae</taxon>
        <taxon>Pyramimonadales</taxon>
        <taxon>Pyramimonadaceae</taxon>
        <taxon>Cymbomonas</taxon>
    </lineage>
</organism>
<proteinExistence type="predicted"/>
<dbReference type="EMBL" id="LGRX02010495">
    <property type="protein sequence ID" value="KAK3270280.1"/>
    <property type="molecule type" value="Genomic_DNA"/>
</dbReference>
<name>A0AAE0G2F5_9CHLO</name>
<sequence length="238" mass="26086">MNTYRPLAGLPVYDANGWIVGWRDDEAVQESDMASVLAFEPPTTSATTPMQLVEGCMNPDAVNFNPLAEVNSEPCIIPQVDCENEECVLSFGIQDQSPVFADTSSTPTSVEEHQFPEEQDILLMRKEMLARGLDPWAEEPQPDDAHTHRAAVPRVAFDCSACATKLRSLDTAASASLLSTLTVHQTVEMLHFLIMEPDGIAKIDSITNIVYLLPPGEETRAIISKLLSGVKEMKALNE</sequence>
<dbReference type="Proteomes" id="UP001190700">
    <property type="component" value="Unassembled WGS sequence"/>
</dbReference>
<reference evidence="1 2" key="1">
    <citation type="journal article" date="2015" name="Genome Biol. Evol.">
        <title>Comparative Genomics of a Bacterivorous Green Alga Reveals Evolutionary Causalities and Consequences of Phago-Mixotrophic Mode of Nutrition.</title>
        <authorList>
            <person name="Burns J.A."/>
            <person name="Paasch A."/>
            <person name="Narechania A."/>
            <person name="Kim E."/>
        </authorList>
    </citation>
    <scope>NUCLEOTIDE SEQUENCE [LARGE SCALE GENOMIC DNA]</scope>
    <source>
        <strain evidence="1 2">PLY_AMNH</strain>
    </source>
</reference>